<reference evidence="2 3" key="1">
    <citation type="journal article" date="2023" name="Mol. Phylogenet. Evol.">
        <title>Genome-scale phylogeny and comparative genomics of the fungal order Sordariales.</title>
        <authorList>
            <person name="Hensen N."/>
            <person name="Bonometti L."/>
            <person name="Westerberg I."/>
            <person name="Brannstrom I.O."/>
            <person name="Guillou S."/>
            <person name="Cros-Aarteil S."/>
            <person name="Calhoun S."/>
            <person name="Haridas S."/>
            <person name="Kuo A."/>
            <person name="Mondo S."/>
            <person name="Pangilinan J."/>
            <person name="Riley R."/>
            <person name="LaButti K."/>
            <person name="Andreopoulos B."/>
            <person name="Lipzen A."/>
            <person name="Chen C."/>
            <person name="Yan M."/>
            <person name="Daum C."/>
            <person name="Ng V."/>
            <person name="Clum A."/>
            <person name="Steindorff A."/>
            <person name="Ohm R.A."/>
            <person name="Martin F."/>
            <person name="Silar P."/>
            <person name="Natvig D.O."/>
            <person name="Lalanne C."/>
            <person name="Gautier V."/>
            <person name="Ament-Velasquez S.L."/>
            <person name="Kruys A."/>
            <person name="Hutchinson M.I."/>
            <person name="Powell A.J."/>
            <person name="Barry K."/>
            <person name="Miller A.N."/>
            <person name="Grigoriev I.V."/>
            <person name="Debuchy R."/>
            <person name="Gladieux P."/>
            <person name="Hiltunen Thoren M."/>
            <person name="Johannesson H."/>
        </authorList>
    </citation>
    <scope>NUCLEOTIDE SEQUENCE [LARGE SCALE GENOMIC DNA]</scope>
    <source>
        <strain evidence="2 3">FGSC 10403</strain>
    </source>
</reference>
<dbReference type="GeneID" id="87876122"/>
<dbReference type="EMBL" id="JAULSX010000001">
    <property type="protein sequence ID" value="KAK3498834.1"/>
    <property type="molecule type" value="Genomic_DNA"/>
</dbReference>
<evidence type="ECO:0000313" key="3">
    <source>
        <dbReference type="Proteomes" id="UP001285908"/>
    </source>
</evidence>
<keyword evidence="3" id="KW-1185">Reference proteome</keyword>
<feature type="region of interest" description="Disordered" evidence="1">
    <location>
        <begin position="72"/>
        <end position="93"/>
    </location>
</feature>
<name>A0AAJ0MUM9_9PEZI</name>
<dbReference type="AlphaFoldDB" id="A0AAJ0MUM9"/>
<evidence type="ECO:0000313" key="2">
    <source>
        <dbReference type="EMBL" id="KAK3498834.1"/>
    </source>
</evidence>
<protein>
    <submittedName>
        <fullName evidence="2">Uncharacterized protein</fullName>
    </submittedName>
</protein>
<proteinExistence type="predicted"/>
<dbReference type="Proteomes" id="UP001285908">
    <property type="component" value="Unassembled WGS sequence"/>
</dbReference>
<accession>A0AAJ0MUM9</accession>
<organism evidence="2 3">
    <name type="scientific">Neurospora hispaniola</name>
    <dbReference type="NCBI Taxonomy" id="588809"/>
    <lineage>
        <taxon>Eukaryota</taxon>
        <taxon>Fungi</taxon>
        <taxon>Dikarya</taxon>
        <taxon>Ascomycota</taxon>
        <taxon>Pezizomycotina</taxon>
        <taxon>Sordariomycetes</taxon>
        <taxon>Sordariomycetidae</taxon>
        <taxon>Sordariales</taxon>
        <taxon>Sordariaceae</taxon>
        <taxon>Neurospora</taxon>
    </lineage>
</organism>
<comment type="caution">
    <text evidence="2">The sequence shown here is derived from an EMBL/GenBank/DDBJ whole genome shotgun (WGS) entry which is preliminary data.</text>
</comment>
<sequence>MTTVKDMRGPVYDDSMGTRIGDDNTDWLEAPQPETFWKKASATNKVALPIHCPRSLVVERRDKEPDLEAQLNQLGAEEDKKASAEVPRSPDGI</sequence>
<dbReference type="RefSeq" id="XP_062696467.1">
    <property type="nucleotide sequence ID" value="XM_062838500.1"/>
</dbReference>
<evidence type="ECO:0000256" key="1">
    <source>
        <dbReference type="SAM" id="MobiDB-lite"/>
    </source>
</evidence>
<feature type="region of interest" description="Disordered" evidence="1">
    <location>
        <begin position="1"/>
        <end position="27"/>
    </location>
</feature>
<gene>
    <name evidence="2" type="ORF">B0T23DRAFT_400565</name>
</gene>